<dbReference type="SUPFAM" id="SSF56300">
    <property type="entry name" value="Metallo-dependent phosphatases"/>
    <property type="match status" value="1"/>
</dbReference>
<dbReference type="Gene3D" id="2.60.40.680">
    <property type="match status" value="1"/>
</dbReference>
<dbReference type="Gene3D" id="3.60.21.10">
    <property type="match status" value="1"/>
</dbReference>
<evidence type="ECO:0000256" key="2">
    <source>
        <dbReference type="SAM" id="MobiDB-lite"/>
    </source>
</evidence>
<dbReference type="SUPFAM" id="SSF49363">
    <property type="entry name" value="Purple acid phosphatase, N-terminal domain"/>
    <property type="match status" value="1"/>
</dbReference>
<dbReference type="InterPro" id="IPR008964">
    <property type="entry name" value="Invasin/intimin_cell_adhesion"/>
</dbReference>
<dbReference type="RefSeq" id="WP_160043534.1">
    <property type="nucleotide sequence ID" value="NZ_BORQ01000006.1"/>
</dbReference>
<dbReference type="Pfam" id="PF02368">
    <property type="entry name" value="Big_2"/>
    <property type="match status" value="2"/>
</dbReference>
<dbReference type="Gene3D" id="2.60.40.1080">
    <property type="match status" value="3"/>
</dbReference>
<dbReference type="Pfam" id="PF00395">
    <property type="entry name" value="SLH"/>
    <property type="match status" value="3"/>
</dbReference>
<dbReference type="PANTHER" id="PTHR45867:SF3">
    <property type="entry name" value="ACID PHOSPHATASE TYPE 7"/>
    <property type="match status" value="1"/>
</dbReference>
<dbReference type="Proteomes" id="UP000679779">
    <property type="component" value="Unassembled WGS sequence"/>
</dbReference>
<dbReference type="InterPro" id="IPR029052">
    <property type="entry name" value="Metallo-depent_PP-like"/>
</dbReference>
<keyword evidence="1 3" id="KW-0732">Signal</keyword>
<feature type="domain" description="SLH" evidence="4">
    <location>
        <begin position="1851"/>
        <end position="1914"/>
    </location>
</feature>
<evidence type="ECO:0000313" key="6">
    <source>
        <dbReference type="Proteomes" id="UP000679779"/>
    </source>
</evidence>
<dbReference type="GO" id="GO:0003993">
    <property type="term" value="F:acid phosphatase activity"/>
    <property type="evidence" value="ECO:0007669"/>
    <property type="project" value="InterPro"/>
</dbReference>
<dbReference type="SMART" id="SM00635">
    <property type="entry name" value="BID_2"/>
    <property type="match status" value="4"/>
</dbReference>
<feature type="compositionally biased region" description="Gly residues" evidence="2">
    <location>
        <begin position="1626"/>
        <end position="1653"/>
    </location>
</feature>
<keyword evidence="6" id="KW-1185">Reference proteome</keyword>
<dbReference type="Pfam" id="PF09992">
    <property type="entry name" value="NAGPA"/>
    <property type="match status" value="1"/>
</dbReference>
<dbReference type="EMBL" id="BORQ01000006">
    <property type="protein sequence ID" value="GIO33364.1"/>
    <property type="molecule type" value="Genomic_DNA"/>
</dbReference>
<evidence type="ECO:0000256" key="3">
    <source>
        <dbReference type="SAM" id="SignalP"/>
    </source>
</evidence>
<dbReference type="InterPro" id="IPR013783">
    <property type="entry name" value="Ig-like_fold"/>
</dbReference>
<proteinExistence type="predicted"/>
<dbReference type="InterPro" id="IPR008965">
    <property type="entry name" value="CBM2/CBM3_carb-bd_dom_sf"/>
</dbReference>
<evidence type="ECO:0000256" key="1">
    <source>
        <dbReference type="ARBA" id="ARBA00022729"/>
    </source>
</evidence>
<dbReference type="Gene3D" id="2.60.40.10">
    <property type="entry name" value="Immunoglobulins"/>
    <property type="match status" value="1"/>
</dbReference>
<dbReference type="InterPro" id="IPR018711">
    <property type="entry name" value="NAGPA"/>
</dbReference>
<dbReference type="InterPro" id="IPR015914">
    <property type="entry name" value="PAPs_N"/>
</dbReference>
<organism evidence="5 6">
    <name type="scientific">Paenibacillus albilobatus</name>
    <dbReference type="NCBI Taxonomy" id="2716884"/>
    <lineage>
        <taxon>Bacteria</taxon>
        <taxon>Bacillati</taxon>
        <taxon>Bacillota</taxon>
        <taxon>Bacilli</taxon>
        <taxon>Bacillales</taxon>
        <taxon>Paenibacillaceae</taxon>
        <taxon>Paenibacillus</taxon>
    </lineage>
</organism>
<feature type="domain" description="SLH" evidence="4">
    <location>
        <begin position="1978"/>
        <end position="2039"/>
    </location>
</feature>
<dbReference type="InterPro" id="IPR003343">
    <property type="entry name" value="Big_2"/>
</dbReference>
<feature type="signal peptide" evidence="3">
    <location>
        <begin position="1"/>
        <end position="31"/>
    </location>
</feature>
<gene>
    <name evidence="5" type="ORF">J2TS6_45050</name>
</gene>
<evidence type="ECO:0000259" key="4">
    <source>
        <dbReference type="PROSITE" id="PS51272"/>
    </source>
</evidence>
<dbReference type="PROSITE" id="PS51272">
    <property type="entry name" value="SLH"/>
    <property type="match status" value="3"/>
</dbReference>
<dbReference type="CDD" id="cd08547">
    <property type="entry name" value="Type_II_cohesin"/>
    <property type="match status" value="1"/>
</dbReference>
<dbReference type="Gene3D" id="2.60.120.430">
    <property type="entry name" value="Galactose-binding lectin"/>
    <property type="match status" value="1"/>
</dbReference>
<dbReference type="Pfam" id="PF16656">
    <property type="entry name" value="Pur_ac_phosph_N"/>
    <property type="match status" value="1"/>
</dbReference>
<protein>
    <recommendedName>
        <fullName evidence="4">SLH domain-containing protein</fullName>
    </recommendedName>
</protein>
<name>A0A919XIL3_9BACL</name>
<evidence type="ECO:0000313" key="5">
    <source>
        <dbReference type="EMBL" id="GIO33364.1"/>
    </source>
</evidence>
<feature type="domain" description="SLH" evidence="4">
    <location>
        <begin position="1915"/>
        <end position="1973"/>
    </location>
</feature>
<dbReference type="InterPro" id="IPR001119">
    <property type="entry name" value="SLH_dom"/>
</dbReference>
<dbReference type="Pfam" id="PF00149">
    <property type="entry name" value="Metallophos"/>
    <property type="match status" value="1"/>
</dbReference>
<feature type="chain" id="PRO_5037019313" description="SLH domain-containing protein" evidence="3">
    <location>
        <begin position="32"/>
        <end position="2039"/>
    </location>
</feature>
<dbReference type="PANTHER" id="PTHR45867">
    <property type="entry name" value="PURPLE ACID PHOSPHATASE"/>
    <property type="match status" value="1"/>
</dbReference>
<accession>A0A919XIL3</accession>
<dbReference type="Gene3D" id="2.60.40.380">
    <property type="entry name" value="Purple acid phosphatase-like, N-terminal"/>
    <property type="match status" value="1"/>
</dbReference>
<feature type="region of interest" description="Disordered" evidence="2">
    <location>
        <begin position="1626"/>
        <end position="1668"/>
    </location>
</feature>
<dbReference type="SUPFAM" id="SSF49373">
    <property type="entry name" value="Invasin/intimin cell-adhesion fragments"/>
    <property type="match status" value="2"/>
</dbReference>
<dbReference type="SUPFAM" id="SSF49384">
    <property type="entry name" value="Carbohydrate-binding domain"/>
    <property type="match status" value="1"/>
</dbReference>
<dbReference type="GO" id="GO:0030246">
    <property type="term" value="F:carbohydrate binding"/>
    <property type="evidence" value="ECO:0007669"/>
    <property type="project" value="InterPro"/>
</dbReference>
<dbReference type="InterPro" id="IPR008963">
    <property type="entry name" value="Purple_acid_Pase-like_N"/>
</dbReference>
<sequence length="2039" mass="216786">MVRKRTQKIWSSLLSGALLMSVFMPAQQALAGNAGAAAFGTVVDERRAEIGPGAMYTWRDMKLDRGLEKLHMVEFDPKNAALTLEPGLTDGKVYGMQGVSKMASDADQPGNRVIAGINGDFYDMSNGVPLGMFMGGGKMLVSPPDDWYAFGLKTDGTTLYGPSPSLTKSLTIGGKTAQLSSINRTRGNQDLVLYTPDFSATTMTNDLGDEVVLDVVNGEAKSGQTLQLKVESIHKNKGNTPIGDGKVVLSASGAKRDMLSGLQVGDEANVSLQLGGEWSDVTMAIGGSALLVKDGQVQPNTDPAAHPRTAIGTKADGSVVLLEIDGRQPGFSEGVTLAELAQLMKDMGVVNALNLDGGGSSTFIARMPGDTQRKLLNSPSDGGERKTANGILLVNKAPEGAADKLSVQPQLQRVLAGSAVSFKAAAVDANLHPAAFSGTLQWSVAPKIGAIDDQGVFTAGSGAGMADVSATSGALSGEAKVEVVDTLTELSFGDAVKSFAPGKSEKLNVTALRNGQVIQADNGQLEWRVEGPIGSIDANGVFTATDQTEQSGKIFVGYKGVEASVDVNIGLPPVILEDFENGLDAYQPSAGAQFKTSKVSIETNEDLVRFGKGSLKLEYDFTGMPGTSGAYLQTKNAPIAIPGYPEKISMWVYGDGKGHWLRAQLRDSKGTIALDLTKEGIGVDWVGWKYVEADVPKGRTLPLTMDMPVRYMETSGAKKDAGAIYVDQIRALYGPAEDDLEPPVLKNFSPAEGETVHTNQPVMKVYAEDAGYDPAQHPGTTLIDPDSIRFDVDGVRVRHTLYPPEGRIYYTPATPLADGVHQAQVSVKDLSGNRTTEAWTFNVDTGSSKIAYDTPKVVYAGNSYSVDIKGVKASDLKSGQIKLAFDPSRVENLRFAPGKKLNASQVQADIDTSTGTVVVTMDRLNESSLTDQDLIGQIQYDVKKDATGENTIRFVSGTVSFVSTGGVSYTFFGLPLSSIIKSGLSLSWNEDGNIQGYETVFQVKEESGAPVEGAQISADGNPVGTTDAQGQLKTKALTSTVKTYKVQAAKGGMYSPVAEFKVSPLSGTETPYNINVSMGADPTASRGFTWHTHPGTEPSVVEFAKQSEFNGFDQANVKKADGTSYLYQTVDLGTVRVHKAAVDGLEPGAVYVYRVGDGQGHYSPQGTFKTAEASGDHTSFLYFADSQAGDQKGFQLWGNTVKKALENTPDAEFMVHVGDMVDKGFNEQEWKWWFGEAQEAFLNTTLVGAIGNHEVMGTKENNDFLAHFNQPGNGLDSLKGSQFSFDYKNIHFIVLNSEYRYEEQQQWLEKDLAATTKPWKIAIFHRGPYGSIYDTAEIRRLWAPVLEKHGVDLVLNGHDHIYLRTYPMMDNTIVEDGQGTTYVVAGSTGPKFYSLTKRDWQRITDDEATQMYASVEVDGEQLKFVTKTVGGRIVDQFKLSKTAIAPESVEIKEQDVKLAVGETRRLTAQVKPEQATDKSVTWSVYSADPADQEAVSVSAEGLVTAKALGTAVVRATSTADRNVHGDTTITVGRVPEGMIESILLQGKDNLKVGETDQTVTEAVYQDGTRIPLLDGVSYDSSRKDVASVNERGMVTALAEGTTVISATYEAFHAEYVLNVRAPGNPGGGDGNGGGNAGGNHGNDGSGPNGGGGKPDPVTPPKNTGKWSVSESELSALVAKGDVSFSTDQPFEELILPGSAGALLQNKPVRIEAGNVSLTLPASVLQDLSELIPEGQRQGSQIKFSVNRMSGGEQAKHIAAAEHESGASLRAGSDMLKFSLSITVKDGKIYSLTDLKQPITLTLPVSSGVNPKLSGIYGLAGSGKLSYFGGALASGHLTSEISSLDPAYAVLEYRKNFADTANHWAAEVIQELAAKHLIEGIDAGRFAPNQPVTRAEMAAMLVRLLHLKGSGTTPFSDVAADQWYAEAVSAAVQAGIVQGVSENSFAPNALIKRQEAAAMIARAYKLAGGASASGGSAGKAAFNDVASSPAWVQEAVQEVYASGLMQGQSPQRFNPTGAATRAESAQIIYNLLGKLTQVTP</sequence>
<comment type="caution">
    <text evidence="5">The sequence shown here is derived from an EMBL/GenBank/DDBJ whole genome shotgun (WGS) entry which is preliminary data.</text>
</comment>
<dbReference type="InterPro" id="IPR004843">
    <property type="entry name" value="Calcineurin-like_PHP"/>
</dbReference>
<reference evidence="5" key="1">
    <citation type="submission" date="2021-03" db="EMBL/GenBank/DDBJ databases">
        <title>Antimicrobial resistance genes in bacteria isolated from Japanese honey, and their potential for conferring macrolide and lincosamide resistance in the American foulbrood pathogen Paenibacillus larvae.</title>
        <authorList>
            <person name="Okamoto M."/>
            <person name="Kumagai M."/>
            <person name="Kanamori H."/>
            <person name="Takamatsu D."/>
        </authorList>
    </citation>
    <scope>NUCLEOTIDE SEQUENCE</scope>
    <source>
        <strain evidence="5">J2TS6</strain>
    </source>
</reference>
<dbReference type="GO" id="GO:0046872">
    <property type="term" value="F:metal ion binding"/>
    <property type="evidence" value="ECO:0007669"/>
    <property type="project" value="InterPro"/>
</dbReference>